<dbReference type="InterPro" id="IPR004837">
    <property type="entry name" value="NaCa_Exmemb"/>
</dbReference>
<sequence>MRVPDRSDRLTPPLPLAALVTLPGLYIGGADYLGLPHPQLAAPLAALVYGIAIVGAAFILSWAAESAQVDINGGLALALLAFLAVLPEYAVDFVFTMNAGRINAEHGHCMVIGDGSNPCSLALANMTGANRILVGVGWPLVVLVATLAVVRARRNGGAHSASAHKGWVKLPRRMSVEILFLGAATVYSLHFPFRDSLTLVDAAVLVSLFVAYAWRLAKAPVEEPELTGTSAWIGNRPKTARRWLYGTMFGFAAIVILATAEHFAHNLVQTGTDLGIDQFLLVQWVAPLASESPELIVACLFAWKLHASSALGTLISSKVNQWTLLVGTIPIVFAISSGSFDGLPIDLHQRFELMITAAQSLFAVAILVSLTMTARWATALLTLFLIQFITSILLPEETDRIIIAVLSAVYVLLSLVLFARRFVDAKRVARDGLATPFDVLQRADEQEAIRLSRD</sequence>
<dbReference type="OrthoDB" id="57558at2"/>
<dbReference type="Proteomes" id="UP000004705">
    <property type="component" value="Chromosome"/>
</dbReference>
<feature type="transmembrane region" description="Helical" evidence="5">
    <location>
        <begin position="71"/>
        <end position="91"/>
    </location>
</feature>
<proteinExistence type="predicted"/>
<evidence type="ECO:0000256" key="4">
    <source>
        <dbReference type="ARBA" id="ARBA00023136"/>
    </source>
</evidence>
<comment type="subcellular location">
    <subcellularLocation>
        <location evidence="1">Membrane</location>
        <topology evidence="1">Multi-pass membrane protein</topology>
    </subcellularLocation>
</comment>
<dbReference type="Pfam" id="PF01699">
    <property type="entry name" value="Na_Ca_ex"/>
    <property type="match status" value="2"/>
</dbReference>
<gene>
    <name evidence="7" type="ORF">SacazDRAFT_01504</name>
</gene>
<dbReference type="GO" id="GO:0016020">
    <property type="term" value="C:membrane"/>
    <property type="evidence" value="ECO:0007669"/>
    <property type="project" value="UniProtKB-SubCell"/>
</dbReference>
<dbReference type="AlphaFoldDB" id="H8G8M4"/>
<feature type="transmembrane region" description="Helical" evidence="5">
    <location>
        <begin position="243"/>
        <end position="264"/>
    </location>
</feature>
<accession>H8G8M4</accession>
<protein>
    <submittedName>
        <fullName evidence="7">Ca2+/Na+ antiporter</fullName>
    </submittedName>
</protein>
<dbReference type="EMBL" id="CM001466">
    <property type="protein sequence ID" value="EHY88433.1"/>
    <property type="molecule type" value="Genomic_DNA"/>
</dbReference>
<dbReference type="InterPro" id="IPR044880">
    <property type="entry name" value="NCX_ion-bd_dom_sf"/>
</dbReference>
<evidence type="ECO:0000259" key="6">
    <source>
        <dbReference type="Pfam" id="PF01699"/>
    </source>
</evidence>
<evidence type="ECO:0000256" key="5">
    <source>
        <dbReference type="SAM" id="Phobius"/>
    </source>
</evidence>
<keyword evidence="2 5" id="KW-0812">Transmembrane</keyword>
<dbReference type="Gene3D" id="1.20.1420.30">
    <property type="entry name" value="NCX, central ion-binding region"/>
    <property type="match status" value="1"/>
</dbReference>
<dbReference type="HOGENOM" id="CLU_050651_0_0_11"/>
<keyword evidence="4 5" id="KW-0472">Membrane</keyword>
<feature type="domain" description="Sodium/calcium exchanger membrane region" evidence="6">
    <location>
        <begin position="248"/>
        <end position="385"/>
    </location>
</feature>
<feature type="transmembrane region" description="Helical" evidence="5">
    <location>
        <begin position="132"/>
        <end position="153"/>
    </location>
</feature>
<keyword evidence="3 5" id="KW-1133">Transmembrane helix</keyword>
<feature type="transmembrane region" description="Helical" evidence="5">
    <location>
        <begin position="12"/>
        <end position="29"/>
    </location>
</feature>
<feature type="transmembrane region" description="Helical" evidence="5">
    <location>
        <begin position="324"/>
        <end position="345"/>
    </location>
</feature>
<feature type="transmembrane region" description="Helical" evidence="5">
    <location>
        <begin position="41"/>
        <end position="64"/>
    </location>
</feature>
<name>H8G8M4_9PSEU</name>
<keyword evidence="8" id="KW-1185">Reference proteome</keyword>
<feature type="transmembrane region" description="Helical" evidence="5">
    <location>
        <begin position="401"/>
        <end position="419"/>
    </location>
</feature>
<feature type="domain" description="Sodium/calcium exchanger membrane region" evidence="6">
    <location>
        <begin position="45"/>
        <end position="214"/>
    </location>
</feature>
<evidence type="ECO:0000256" key="3">
    <source>
        <dbReference type="ARBA" id="ARBA00022989"/>
    </source>
</evidence>
<dbReference type="GO" id="GO:0055085">
    <property type="term" value="P:transmembrane transport"/>
    <property type="evidence" value="ECO:0007669"/>
    <property type="project" value="InterPro"/>
</dbReference>
<evidence type="ECO:0000313" key="7">
    <source>
        <dbReference type="EMBL" id="EHY88433.1"/>
    </source>
</evidence>
<organism evidence="7 8">
    <name type="scientific">Saccharomonospora azurea NA-128</name>
    <dbReference type="NCBI Taxonomy" id="882081"/>
    <lineage>
        <taxon>Bacteria</taxon>
        <taxon>Bacillati</taxon>
        <taxon>Actinomycetota</taxon>
        <taxon>Actinomycetes</taxon>
        <taxon>Pseudonocardiales</taxon>
        <taxon>Pseudonocardiaceae</taxon>
        <taxon>Saccharomonospora</taxon>
    </lineage>
</organism>
<evidence type="ECO:0000256" key="2">
    <source>
        <dbReference type="ARBA" id="ARBA00022692"/>
    </source>
</evidence>
<evidence type="ECO:0000256" key="1">
    <source>
        <dbReference type="ARBA" id="ARBA00004141"/>
    </source>
</evidence>
<evidence type="ECO:0000313" key="8">
    <source>
        <dbReference type="Proteomes" id="UP000004705"/>
    </source>
</evidence>
<reference evidence="7 8" key="1">
    <citation type="journal article" date="2012" name="Stand. Genomic Sci.">
        <title>Genome sequence of the soil bacterium Saccharomonospora azurea type strain (NA-128(T)).</title>
        <authorList>
            <person name="Klenk H.P."/>
            <person name="Held B."/>
            <person name="Lucas S."/>
            <person name="Lapidus A."/>
            <person name="Copeland A."/>
            <person name="Hammon N."/>
            <person name="Pitluck S."/>
            <person name="Goodwin L.A."/>
            <person name="Han C."/>
            <person name="Tapia R."/>
            <person name="Brambilla E.M."/>
            <person name="Potter G."/>
            <person name="Land M."/>
            <person name="Ivanova N."/>
            <person name="Rohde M."/>
            <person name="Goker M."/>
            <person name="Detter J.C."/>
            <person name="Kyrpides N.C."/>
            <person name="Woyke T."/>
        </authorList>
    </citation>
    <scope>NUCLEOTIDE SEQUENCE [LARGE SCALE GENOMIC DNA]</scope>
    <source>
        <strain evidence="7 8">NA-128</strain>
    </source>
</reference>
<dbReference type="RefSeq" id="WP_005440153.1">
    <property type="nucleotide sequence ID" value="NZ_CM001466.1"/>
</dbReference>